<name>A0A074M2L5_ERYLO</name>
<feature type="region of interest" description="Disordered" evidence="1">
    <location>
        <begin position="108"/>
        <end position="127"/>
    </location>
</feature>
<keyword evidence="2" id="KW-1133">Transmembrane helix</keyword>
<comment type="caution">
    <text evidence="3">The sequence shown here is derived from an EMBL/GenBank/DDBJ whole genome shotgun (WGS) entry which is preliminary data.</text>
</comment>
<feature type="transmembrane region" description="Helical" evidence="2">
    <location>
        <begin position="12"/>
        <end position="30"/>
    </location>
</feature>
<dbReference type="OrthoDB" id="7632478at2"/>
<evidence type="ECO:0000256" key="2">
    <source>
        <dbReference type="SAM" id="Phobius"/>
    </source>
</evidence>
<dbReference type="STRING" id="1044.EH31_17045"/>
<dbReference type="Proteomes" id="UP000027647">
    <property type="component" value="Unassembled WGS sequence"/>
</dbReference>
<feature type="transmembrane region" description="Helical" evidence="2">
    <location>
        <begin position="76"/>
        <end position="100"/>
    </location>
</feature>
<feature type="transmembrane region" description="Helical" evidence="2">
    <location>
        <begin position="36"/>
        <end position="55"/>
    </location>
</feature>
<keyword evidence="4" id="KW-1185">Reference proteome</keyword>
<evidence type="ECO:0000313" key="4">
    <source>
        <dbReference type="Proteomes" id="UP000027647"/>
    </source>
</evidence>
<keyword evidence="2" id="KW-0472">Membrane</keyword>
<sequence>MITLFDTMSRFRPLIDFCAIVALCYLLKVVLDQFMWRYSGSVWVGIMLSVIFFYLRIMGKSWSWIGLVKIKSRKGFGLLPFQEVLAFIAILASASALSLAGESLGPKFMKPDNSGAQNRFGDEAGNT</sequence>
<gene>
    <name evidence="3" type="ORF">EH31_17045</name>
</gene>
<dbReference type="AlphaFoldDB" id="A0A074M2L5"/>
<proteinExistence type="predicted"/>
<reference evidence="3 4" key="1">
    <citation type="submission" date="2014-04" db="EMBL/GenBank/DDBJ databases">
        <title>A comprehensive comparison of genomes of Erythrobacter spp. strains.</title>
        <authorList>
            <person name="Zheng Q."/>
        </authorList>
    </citation>
    <scope>NUCLEOTIDE SEQUENCE [LARGE SCALE GENOMIC DNA]</scope>
    <source>
        <strain evidence="3 4">DSM 6997</strain>
    </source>
</reference>
<evidence type="ECO:0000313" key="3">
    <source>
        <dbReference type="EMBL" id="KEO88661.1"/>
    </source>
</evidence>
<keyword evidence="2" id="KW-0812">Transmembrane</keyword>
<dbReference type="EMBL" id="JMIW01000009">
    <property type="protein sequence ID" value="KEO88661.1"/>
    <property type="molecule type" value="Genomic_DNA"/>
</dbReference>
<dbReference type="RefSeq" id="WP_034962222.1">
    <property type="nucleotide sequence ID" value="NZ_JMIW01000009.1"/>
</dbReference>
<organism evidence="3 4">
    <name type="scientific">Erythrobacter longus</name>
    <dbReference type="NCBI Taxonomy" id="1044"/>
    <lineage>
        <taxon>Bacteria</taxon>
        <taxon>Pseudomonadati</taxon>
        <taxon>Pseudomonadota</taxon>
        <taxon>Alphaproteobacteria</taxon>
        <taxon>Sphingomonadales</taxon>
        <taxon>Erythrobacteraceae</taxon>
        <taxon>Erythrobacter/Porphyrobacter group</taxon>
        <taxon>Erythrobacter</taxon>
    </lineage>
</organism>
<accession>A0A074M2L5</accession>
<evidence type="ECO:0000256" key="1">
    <source>
        <dbReference type="SAM" id="MobiDB-lite"/>
    </source>
</evidence>
<protein>
    <submittedName>
        <fullName evidence="3">Uncharacterized protein</fullName>
    </submittedName>
</protein>